<dbReference type="AlphaFoldDB" id="A0A1H3WQ49"/>
<dbReference type="GO" id="GO:0015035">
    <property type="term" value="F:protein-disulfide reductase activity"/>
    <property type="evidence" value="ECO:0007669"/>
    <property type="project" value="TreeGrafter"/>
</dbReference>
<dbReference type="PANTHER" id="PTHR32234">
    <property type="entry name" value="THIOL:DISULFIDE INTERCHANGE PROTEIN DSBD"/>
    <property type="match status" value="1"/>
</dbReference>
<evidence type="ECO:0000259" key="2">
    <source>
        <dbReference type="PROSITE" id="PS51352"/>
    </source>
</evidence>
<dbReference type="GO" id="GO:0045454">
    <property type="term" value="P:cell redox homeostasis"/>
    <property type="evidence" value="ECO:0007669"/>
    <property type="project" value="TreeGrafter"/>
</dbReference>
<dbReference type="SUPFAM" id="SSF52833">
    <property type="entry name" value="Thioredoxin-like"/>
    <property type="match status" value="1"/>
</dbReference>
<feature type="domain" description="Thioredoxin" evidence="2">
    <location>
        <begin position="15"/>
        <end position="149"/>
    </location>
</feature>
<dbReference type="InterPro" id="IPR036249">
    <property type="entry name" value="Thioredoxin-like_sf"/>
</dbReference>
<reference evidence="3 4" key="1">
    <citation type="submission" date="2016-10" db="EMBL/GenBank/DDBJ databases">
        <authorList>
            <person name="de Groot N.N."/>
        </authorList>
    </citation>
    <scope>NUCLEOTIDE SEQUENCE [LARGE SCALE GENOMIC DNA]</scope>
    <source>
        <strain evidence="3 4">DSM 19033</strain>
    </source>
</reference>
<dbReference type="CDD" id="cd02947">
    <property type="entry name" value="TRX_family"/>
    <property type="match status" value="1"/>
</dbReference>
<dbReference type="Gene3D" id="3.40.30.10">
    <property type="entry name" value="Glutaredoxin"/>
    <property type="match status" value="1"/>
</dbReference>
<dbReference type="STRING" id="425514.SAMN05443550_101337"/>
<dbReference type="RefSeq" id="WP_090554513.1">
    <property type="nucleotide sequence ID" value="NZ_FNRA01000001.1"/>
</dbReference>
<dbReference type="PANTHER" id="PTHR32234:SF0">
    <property type="entry name" value="THIOL:DISULFIDE INTERCHANGE PROTEIN DSBD"/>
    <property type="match status" value="1"/>
</dbReference>
<dbReference type="InterPro" id="IPR013766">
    <property type="entry name" value="Thioredoxin_domain"/>
</dbReference>
<dbReference type="PROSITE" id="PS51352">
    <property type="entry name" value="THIOREDOXIN_2"/>
    <property type="match status" value="1"/>
</dbReference>
<dbReference type="Pfam" id="PF00085">
    <property type="entry name" value="Thioredoxin"/>
    <property type="match status" value="1"/>
</dbReference>
<keyword evidence="1" id="KW-0732">Signal</keyword>
<keyword evidence="4" id="KW-1185">Reference proteome</keyword>
<dbReference type="EMBL" id="FNRA01000001">
    <property type="protein sequence ID" value="SDZ88901.1"/>
    <property type="molecule type" value="Genomic_DNA"/>
</dbReference>
<feature type="chain" id="PRO_5011501981" evidence="1">
    <location>
        <begin position="29"/>
        <end position="162"/>
    </location>
</feature>
<proteinExistence type="predicted"/>
<gene>
    <name evidence="3" type="ORF">SAMN05443550_101337</name>
</gene>
<feature type="signal peptide" evidence="1">
    <location>
        <begin position="1"/>
        <end position="28"/>
    </location>
</feature>
<evidence type="ECO:0000256" key="1">
    <source>
        <dbReference type="SAM" id="SignalP"/>
    </source>
</evidence>
<name>A0A1H3WQ49_9SPHI</name>
<dbReference type="Proteomes" id="UP000198850">
    <property type="component" value="Unassembled WGS sequence"/>
</dbReference>
<protein>
    <submittedName>
        <fullName evidence="3">Thioredoxin</fullName>
    </submittedName>
</protein>
<evidence type="ECO:0000313" key="3">
    <source>
        <dbReference type="EMBL" id="SDZ88901.1"/>
    </source>
</evidence>
<organism evidence="3 4">
    <name type="scientific">Pedobacter hartonius</name>
    <dbReference type="NCBI Taxonomy" id="425514"/>
    <lineage>
        <taxon>Bacteria</taxon>
        <taxon>Pseudomonadati</taxon>
        <taxon>Bacteroidota</taxon>
        <taxon>Sphingobacteriia</taxon>
        <taxon>Sphingobacteriales</taxon>
        <taxon>Sphingobacteriaceae</taxon>
        <taxon>Pedobacter</taxon>
    </lineage>
</organism>
<dbReference type="OrthoDB" id="120730at2"/>
<evidence type="ECO:0000313" key="4">
    <source>
        <dbReference type="Proteomes" id="UP000198850"/>
    </source>
</evidence>
<sequence length="162" mass="18046">MKNQFFKYHLLVVCTMVVTIISSFNANAQQSTSGQEIKFTTKTYKEVLAAAKTSHKKIFVDAFATWCSPCKELHKTTFKDAKAAPYFNKRFINYTVDVEKGEGIGLAKTWQVESLPTLLIIDENGKVIANHTGYIDGKGLMQFAQEAAESAQPKNRKGASNK</sequence>
<accession>A0A1H3WQ49</accession>